<keyword evidence="7" id="KW-0106">Calcium</keyword>
<dbReference type="PANTHER" id="PTHR42884">
    <property type="entry name" value="PROPROTEIN CONVERTASE SUBTILISIN/KEXIN-RELATED"/>
    <property type="match status" value="1"/>
</dbReference>
<evidence type="ECO:0000313" key="13">
    <source>
        <dbReference type="Proteomes" id="UP001652625"/>
    </source>
</evidence>
<dbReference type="Pfam" id="PF01483">
    <property type="entry name" value="P_proprotein"/>
    <property type="match status" value="1"/>
</dbReference>
<dbReference type="GeneID" id="100205483"/>
<dbReference type="InterPro" id="IPR022398">
    <property type="entry name" value="Peptidase_S8_His-AS"/>
</dbReference>
<keyword evidence="2 10" id="KW-0645">Protease</keyword>
<comment type="similarity">
    <text evidence="1">Belongs to the peptidase S8 family. Furin subfamily.</text>
</comment>
<evidence type="ECO:0000259" key="12">
    <source>
        <dbReference type="PROSITE" id="PS51829"/>
    </source>
</evidence>
<evidence type="ECO:0000256" key="1">
    <source>
        <dbReference type="ARBA" id="ARBA00005325"/>
    </source>
</evidence>
<dbReference type="InterPro" id="IPR015500">
    <property type="entry name" value="Peptidase_S8_subtilisin-rel"/>
</dbReference>
<dbReference type="InterPro" id="IPR032815">
    <property type="entry name" value="S8_pro-domain"/>
</dbReference>
<evidence type="ECO:0000256" key="3">
    <source>
        <dbReference type="ARBA" id="ARBA00022685"/>
    </source>
</evidence>
<dbReference type="InterPro" id="IPR034182">
    <property type="entry name" value="Kexin/furin"/>
</dbReference>
<dbReference type="Pfam" id="PF16470">
    <property type="entry name" value="S8_pro-domain"/>
    <property type="match status" value="1"/>
</dbReference>
<keyword evidence="6 10" id="KW-0720">Serine protease</keyword>
<dbReference type="Gene3D" id="3.40.50.200">
    <property type="entry name" value="Peptidase S8/S53 domain"/>
    <property type="match status" value="1"/>
</dbReference>
<evidence type="ECO:0000256" key="10">
    <source>
        <dbReference type="PROSITE-ProRule" id="PRU01240"/>
    </source>
</evidence>
<evidence type="ECO:0000256" key="4">
    <source>
        <dbReference type="ARBA" id="ARBA00022729"/>
    </source>
</evidence>
<feature type="domain" description="P/Homo B" evidence="12">
    <location>
        <begin position="475"/>
        <end position="611"/>
    </location>
</feature>
<proteinExistence type="inferred from homology"/>
<feature type="active site" description="Charge relay system" evidence="10">
    <location>
        <position position="182"/>
    </location>
</feature>
<dbReference type="InterPro" id="IPR008979">
    <property type="entry name" value="Galactose-bd-like_sf"/>
</dbReference>
<gene>
    <name evidence="14" type="primary">LOC100205483</name>
</gene>
<dbReference type="Proteomes" id="UP001652625">
    <property type="component" value="Chromosome 13"/>
</dbReference>
<dbReference type="PRINTS" id="PR00723">
    <property type="entry name" value="SUBTILISIN"/>
</dbReference>
<dbReference type="Gene3D" id="3.30.70.850">
    <property type="entry name" value="Peptidase S8, pro-domain"/>
    <property type="match status" value="1"/>
</dbReference>
<keyword evidence="5 10" id="KW-0378">Hydrolase</keyword>
<dbReference type="Pfam" id="PF00082">
    <property type="entry name" value="Peptidase_S8"/>
    <property type="match status" value="1"/>
</dbReference>
<dbReference type="PROSITE" id="PS51892">
    <property type="entry name" value="SUBTILASE"/>
    <property type="match status" value="1"/>
</dbReference>
<organism evidence="13 14">
    <name type="scientific">Hydra vulgaris</name>
    <name type="common">Hydra</name>
    <name type="synonym">Hydra attenuata</name>
    <dbReference type="NCBI Taxonomy" id="6087"/>
    <lineage>
        <taxon>Eukaryota</taxon>
        <taxon>Metazoa</taxon>
        <taxon>Cnidaria</taxon>
        <taxon>Hydrozoa</taxon>
        <taxon>Hydroidolina</taxon>
        <taxon>Anthoathecata</taxon>
        <taxon>Aplanulata</taxon>
        <taxon>Hydridae</taxon>
        <taxon>Hydra</taxon>
    </lineage>
</organism>
<accession>A0ABM4D9T7</accession>
<dbReference type="InterPro" id="IPR036852">
    <property type="entry name" value="Peptidase_S8/S53_dom_sf"/>
</dbReference>
<keyword evidence="3" id="KW-0165">Cleavage on pair of basic residues</keyword>
<keyword evidence="4 11" id="KW-0732">Signal</keyword>
<dbReference type="SUPFAM" id="SSF54897">
    <property type="entry name" value="Protease propeptides/inhibitors"/>
    <property type="match status" value="1"/>
</dbReference>
<evidence type="ECO:0000256" key="11">
    <source>
        <dbReference type="SAM" id="SignalP"/>
    </source>
</evidence>
<keyword evidence="8" id="KW-0865">Zymogen</keyword>
<keyword evidence="9" id="KW-0325">Glycoprotein</keyword>
<feature type="chain" id="PRO_5047281477" evidence="11">
    <location>
        <begin position="29"/>
        <end position="863"/>
    </location>
</feature>
<dbReference type="SUPFAM" id="SSF49785">
    <property type="entry name" value="Galactose-binding domain-like"/>
    <property type="match status" value="1"/>
</dbReference>
<dbReference type="InterPro" id="IPR000209">
    <property type="entry name" value="Peptidase_S8/S53_dom"/>
</dbReference>
<sequence>MNLYHVTLKRNFILFSCSIVILLSFCCANDEDGSDIDPGKYYTNGWAIKLKGDDTFERAKRIADKYGFDKVTKVGSLEGFYHLEHPHHPTRSKRSSESRTDTLLQDEEIFWAEQQHEYKRERRGLHHQHVVTRGIEPRFADPLWEEQWYLDDKRSQMDLDVNVIPVWKSGISGKGVVVTILDDGIEHNHTDLERNYDPAASWDVNDNDPDPFPRYDPTNENKHGTRCAGEVAAQANNSKCGVGVAYNARIGGVRMLDGRVTDRVEAESLSLNPQYIDIYSASWGPSDDGMTVEGPGTLASAAFLNGITKGRGGLGSIYIWASGNGGRHDDSCNCDGYTASIYTLSISSSSDHGESPWYSEACASTLATTLSSGAHGEKRIVTTDLHNQCTERHTGTSASAPLAGGIIALALEQNPKLTWRDVQHIVVHTANWIPLKRDPEWRMNGIGLHVNEKFGFGLLDADRIVQMANPETFKTVPTKKECKGKTFTDARSLRWDQPLVLEIESDGCQHLKEEIRYLEHVQLVLSIEYTRRGDLTIFVTTPMGTRSVLLPVRSEDSSDEGFKKWAFMTTHAWGEDPRGIWTLEIKDGGESRTNTGMLRDWQLVLHGTKEKPHHQNITHPEIPIHRKAIPDDVKNNGKSSVQITQITYTFGEQALPSQTILPPNEPFSQMFPNSLNLPIPQQQQFPSLTSNQNTIESLQNSISNDFNFNLNNNNFNPYSGSSIPAYANDANFNTNTNNYNNNNNANALSNLLSSQTLAQLSKVQQQLEHPLNTVTQLSNIQAYQPGNNQFPVNMVGRSLGWSQSPNLQQLYPVPNANLWDFFGRMNSKRDIYGEDITSSTKLRRKTGKKRNSLIEALEKMRNV</sequence>
<feature type="active site" description="Charge relay system" evidence="10">
    <location>
        <position position="223"/>
    </location>
</feature>
<evidence type="ECO:0000256" key="6">
    <source>
        <dbReference type="ARBA" id="ARBA00022825"/>
    </source>
</evidence>
<reference evidence="14" key="1">
    <citation type="submission" date="2025-08" db="UniProtKB">
        <authorList>
            <consortium name="RefSeq"/>
        </authorList>
    </citation>
    <scope>IDENTIFICATION</scope>
</reference>
<dbReference type="InterPro" id="IPR002884">
    <property type="entry name" value="P_dom"/>
</dbReference>
<name>A0ABM4D9T7_HYDVU</name>
<evidence type="ECO:0000313" key="14">
    <source>
        <dbReference type="RefSeq" id="XP_065671086.1"/>
    </source>
</evidence>
<keyword evidence="13" id="KW-1185">Reference proteome</keyword>
<feature type="signal peptide" evidence="11">
    <location>
        <begin position="1"/>
        <end position="28"/>
    </location>
</feature>
<dbReference type="PROSITE" id="PS00137">
    <property type="entry name" value="SUBTILASE_HIS"/>
    <property type="match status" value="1"/>
</dbReference>
<dbReference type="PROSITE" id="PS51829">
    <property type="entry name" value="P_HOMO_B"/>
    <property type="match status" value="1"/>
</dbReference>
<evidence type="ECO:0000256" key="5">
    <source>
        <dbReference type="ARBA" id="ARBA00022801"/>
    </source>
</evidence>
<protein>
    <submittedName>
        <fullName evidence="14">Neuroendocrine convertase 1</fullName>
    </submittedName>
</protein>
<dbReference type="PANTHER" id="PTHR42884:SF14">
    <property type="entry name" value="NEUROENDOCRINE CONVERTASE 1"/>
    <property type="match status" value="1"/>
</dbReference>
<dbReference type="InterPro" id="IPR023827">
    <property type="entry name" value="Peptidase_S8_Asp-AS"/>
</dbReference>
<dbReference type="InterPro" id="IPR038466">
    <property type="entry name" value="S8_pro-domain_sf"/>
</dbReference>
<evidence type="ECO:0000256" key="2">
    <source>
        <dbReference type="ARBA" id="ARBA00022670"/>
    </source>
</evidence>
<dbReference type="RefSeq" id="XP_065671086.1">
    <property type="nucleotide sequence ID" value="XM_065815014.1"/>
</dbReference>
<dbReference type="PROSITE" id="PS00136">
    <property type="entry name" value="SUBTILASE_ASP"/>
    <property type="match status" value="1"/>
</dbReference>
<evidence type="ECO:0000256" key="9">
    <source>
        <dbReference type="ARBA" id="ARBA00023180"/>
    </source>
</evidence>
<dbReference type="CDD" id="cd04059">
    <property type="entry name" value="Peptidases_S8_Protein_convertases_Kexins_Furin-like"/>
    <property type="match status" value="1"/>
</dbReference>
<feature type="active site" description="Charge relay system" evidence="10">
    <location>
        <position position="397"/>
    </location>
</feature>
<dbReference type="Gene3D" id="2.60.120.260">
    <property type="entry name" value="Galactose-binding domain-like"/>
    <property type="match status" value="1"/>
</dbReference>
<dbReference type="SUPFAM" id="SSF52743">
    <property type="entry name" value="Subtilisin-like"/>
    <property type="match status" value="1"/>
</dbReference>
<evidence type="ECO:0000256" key="8">
    <source>
        <dbReference type="ARBA" id="ARBA00023145"/>
    </source>
</evidence>
<evidence type="ECO:0000256" key="7">
    <source>
        <dbReference type="ARBA" id="ARBA00022837"/>
    </source>
</evidence>